<dbReference type="GO" id="GO:0000155">
    <property type="term" value="F:phosphorelay sensor kinase activity"/>
    <property type="evidence" value="ECO:0007669"/>
    <property type="project" value="InterPro"/>
</dbReference>
<reference evidence="6 7" key="1">
    <citation type="submission" date="2019-03" db="EMBL/GenBank/DDBJ databases">
        <title>Genomic Encyclopedia of Type Strains, Phase IV (KMG-IV): sequencing the most valuable type-strain genomes for metagenomic binning, comparative biology and taxonomic classification.</title>
        <authorList>
            <person name="Goeker M."/>
        </authorList>
    </citation>
    <scope>NUCLEOTIDE SEQUENCE [LARGE SCALE GENOMIC DNA]</scope>
    <source>
        <strain evidence="6 7">DSM 25903</strain>
    </source>
</reference>
<evidence type="ECO:0000259" key="5">
    <source>
        <dbReference type="PROSITE" id="PS50109"/>
    </source>
</evidence>
<dbReference type="Pfam" id="PF01590">
    <property type="entry name" value="GAF"/>
    <property type="match status" value="1"/>
</dbReference>
<dbReference type="SMART" id="SM00387">
    <property type="entry name" value="HATPase_c"/>
    <property type="match status" value="1"/>
</dbReference>
<keyword evidence="4" id="KW-0175">Coiled coil</keyword>
<dbReference type="InterPro" id="IPR003661">
    <property type="entry name" value="HisK_dim/P_dom"/>
</dbReference>
<accession>A0A4R7BWZ4</accession>
<feature type="coiled-coil region" evidence="4">
    <location>
        <begin position="198"/>
        <end position="225"/>
    </location>
</feature>
<dbReference type="PANTHER" id="PTHR43065:SF42">
    <property type="entry name" value="TWO-COMPONENT SENSOR PPRA"/>
    <property type="match status" value="1"/>
</dbReference>
<evidence type="ECO:0000256" key="2">
    <source>
        <dbReference type="ARBA" id="ARBA00012438"/>
    </source>
</evidence>
<dbReference type="InterPro" id="IPR004358">
    <property type="entry name" value="Sig_transdc_His_kin-like_C"/>
</dbReference>
<protein>
    <recommendedName>
        <fullName evidence="2">histidine kinase</fullName>
        <ecNumber evidence="2">2.7.13.3</ecNumber>
    </recommendedName>
</protein>
<dbReference type="EMBL" id="SNZR01000013">
    <property type="protein sequence ID" value="TDR90414.1"/>
    <property type="molecule type" value="Genomic_DNA"/>
</dbReference>
<dbReference type="EC" id="2.7.13.3" evidence="2"/>
<dbReference type="SUPFAM" id="SSF55874">
    <property type="entry name" value="ATPase domain of HSP90 chaperone/DNA topoisomerase II/histidine kinase"/>
    <property type="match status" value="1"/>
</dbReference>
<feature type="domain" description="Histidine kinase" evidence="5">
    <location>
        <begin position="237"/>
        <end position="464"/>
    </location>
</feature>
<dbReference type="SUPFAM" id="SSF47384">
    <property type="entry name" value="Homodimeric domain of signal transducing histidine kinase"/>
    <property type="match status" value="1"/>
</dbReference>
<evidence type="ECO:0000256" key="3">
    <source>
        <dbReference type="ARBA" id="ARBA00022553"/>
    </source>
</evidence>
<comment type="catalytic activity">
    <reaction evidence="1">
        <text>ATP + protein L-histidine = ADP + protein N-phospho-L-histidine.</text>
        <dbReference type="EC" id="2.7.13.3"/>
    </reaction>
</comment>
<evidence type="ECO:0000256" key="4">
    <source>
        <dbReference type="SAM" id="Coils"/>
    </source>
</evidence>
<dbReference type="CDD" id="cd00082">
    <property type="entry name" value="HisKA"/>
    <property type="match status" value="1"/>
</dbReference>
<comment type="caution">
    <text evidence="6">The sequence shown here is derived from an EMBL/GenBank/DDBJ whole genome shotgun (WGS) entry which is preliminary data.</text>
</comment>
<evidence type="ECO:0000256" key="1">
    <source>
        <dbReference type="ARBA" id="ARBA00000085"/>
    </source>
</evidence>
<dbReference type="InterPro" id="IPR029016">
    <property type="entry name" value="GAF-like_dom_sf"/>
</dbReference>
<gene>
    <name evidence="6" type="ORF">EV668_3265</name>
</gene>
<dbReference type="Gene3D" id="1.10.287.130">
    <property type="match status" value="1"/>
</dbReference>
<dbReference type="SMART" id="SM00065">
    <property type="entry name" value="GAF"/>
    <property type="match status" value="1"/>
</dbReference>
<dbReference type="InterPro" id="IPR036097">
    <property type="entry name" value="HisK_dim/P_sf"/>
</dbReference>
<dbReference type="AlphaFoldDB" id="A0A4R7BWZ4"/>
<dbReference type="SUPFAM" id="SSF55781">
    <property type="entry name" value="GAF domain-like"/>
    <property type="match status" value="1"/>
</dbReference>
<dbReference type="Proteomes" id="UP000295122">
    <property type="component" value="Unassembled WGS sequence"/>
</dbReference>
<dbReference type="InterPro" id="IPR003594">
    <property type="entry name" value="HATPase_dom"/>
</dbReference>
<evidence type="ECO:0000313" key="6">
    <source>
        <dbReference type="EMBL" id="TDR90414.1"/>
    </source>
</evidence>
<keyword evidence="7" id="KW-1185">Reference proteome</keyword>
<dbReference type="Gene3D" id="3.30.450.40">
    <property type="match status" value="1"/>
</dbReference>
<proteinExistence type="predicted"/>
<organism evidence="6 7">
    <name type="scientific">Enterovirga rhinocerotis</name>
    <dbReference type="NCBI Taxonomy" id="1339210"/>
    <lineage>
        <taxon>Bacteria</taxon>
        <taxon>Pseudomonadati</taxon>
        <taxon>Pseudomonadota</taxon>
        <taxon>Alphaproteobacteria</taxon>
        <taxon>Hyphomicrobiales</taxon>
        <taxon>Methylobacteriaceae</taxon>
        <taxon>Enterovirga</taxon>
    </lineage>
</organism>
<keyword evidence="3" id="KW-0597">Phosphoprotein</keyword>
<dbReference type="Gene3D" id="3.30.565.10">
    <property type="entry name" value="Histidine kinase-like ATPase, C-terminal domain"/>
    <property type="match status" value="1"/>
</dbReference>
<dbReference type="PRINTS" id="PR00344">
    <property type="entry name" value="BCTRLSENSOR"/>
</dbReference>
<dbReference type="InterPro" id="IPR005467">
    <property type="entry name" value="His_kinase_dom"/>
</dbReference>
<dbReference type="PANTHER" id="PTHR43065">
    <property type="entry name" value="SENSOR HISTIDINE KINASE"/>
    <property type="match status" value="1"/>
</dbReference>
<dbReference type="InterPro" id="IPR003018">
    <property type="entry name" value="GAF"/>
</dbReference>
<dbReference type="Pfam" id="PF02518">
    <property type="entry name" value="HATPase_c"/>
    <property type="match status" value="1"/>
</dbReference>
<dbReference type="InterPro" id="IPR036890">
    <property type="entry name" value="HATPase_C_sf"/>
</dbReference>
<dbReference type="PROSITE" id="PS50109">
    <property type="entry name" value="HIS_KIN"/>
    <property type="match status" value="1"/>
</dbReference>
<evidence type="ECO:0000313" key="7">
    <source>
        <dbReference type="Proteomes" id="UP000295122"/>
    </source>
</evidence>
<name>A0A4R7BWZ4_9HYPH</name>
<sequence length="465" mass="50499">MAAVGAWKRMRIGQSDSELRKLVEQQARQLNEAAQQQAATAEVLRVISQSATNLDHVLTTVLQKAADLCAAGPAQIFRRDGEVFRYAVSRILNPVYRKIEQQVRIRPGRETLVGRVALEGQAVHIDDAWADPEYGPQGDVRIGNVRSMLGVPLLKGSDLIGVMVLGRSEVLPFSPAEIVLVTTFADQAVIAIENARLFEEARARTEELEGSLERLRQTQDRLVQTEKLAALGQLVAGVAHEINTPVGNAITVTSIVERELRRLRERTAQTGVDPADLTRALHRLRDGTAMVSANLDRAASLIQNFSRIASVQLSGGRRRFSAKTLLDKALQALPPQRHSLVVECQEGLDIDGYPDLLAQVIEGLIRNAGTHAYAEDETGTIAIRARLTEEGDVAIRVEDDGCGIAPQHLNRVFEPFFTTGRGKGALGLGLHIAHGAVAAMMGEIAVESTVGTGTSFTVVFPQYNP</sequence>